<name>A0AA92H8Z9_RHIRH</name>
<protein>
    <submittedName>
        <fullName evidence="1">Uncharacterized protein</fullName>
    </submittedName>
</protein>
<evidence type="ECO:0000313" key="2">
    <source>
        <dbReference type="Proteomes" id="UP000244335"/>
    </source>
</evidence>
<dbReference type="Proteomes" id="UP000244335">
    <property type="component" value="Unassembled WGS sequence"/>
</dbReference>
<gene>
    <name evidence="1" type="ORF">DC430_15155</name>
</gene>
<organism evidence="1 2">
    <name type="scientific">Rhizobium rhizogenes</name>
    <name type="common">Agrobacterium rhizogenes</name>
    <dbReference type="NCBI Taxonomy" id="359"/>
    <lineage>
        <taxon>Bacteria</taxon>
        <taxon>Pseudomonadati</taxon>
        <taxon>Pseudomonadota</taxon>
        <taxon>Alphaproteobacteria</taxon>
        <taxon>Hyphomicrobiales</taxon>
        <taxon>Rhizobiaceae</taxon>
        <taxon>Rhizobium/Agrobacterium group</taxon>
        <taxon>Rhizobium</taxon>
    </lineage>
</organism>
<dbReference type="EMBL" id="QDFR01000004">
    <property type="protein sequence ID" value="PVE53253.1"/>
    <property type="molecule type" value="Genomic_DNA"/>
</dbReference>
<proteinExistence type="predicted"/>
<sequence>MFGDIPDTSAGWQRRVGMAWREISVMDQRREFVMLATLDGYMAVAVRAETLRIIHLMLGIEPTQNARRAVGAIEIKADLAGLR</sequence>
<accession>A0AA92H8Z9</accession>
<reference evidence="1 2" key="1">
    <citation type="submission" date="2018-04" db="EMBL/GenBank/DDBJ databases">
        <authorList>
            <person name="Hagen T."/>
        </authorList>
    </citation>
    <scope>NUCLEOTIDE SEQUENCE [LARGE SCALE GENOMIC DNA]</scope>
    <source>
        <strain evidence="1 2">TPD7009</strain>
    </source>
</reference>
<comment type="caution">
    <text evidence="1">The sequence shown here is derived from an EMBL/GenBank/DDBJ whole genome shotgun (WGS) entry which is preliminary data.</text>
</comment>
<dbReference type="AlphaFoldDB" id="A0AA92H8Z9"/>
<evidence type="ECO:0000313" key="1">
    <source>
        <dbReference type="EMBL" id="PVE53253.1"/>
    </source>
</evidence>